<feature type="transmembrane region" description="Helical" evidence="3">
    <location>
        <begin position="141"/>
        <end position="159"/>
    </location>
</feature>
<protein>
    <submittedName>
        <fullName evidence="5">LytR family transcriptional regulator</fullName>
    </submittedName>
</protein>
<feature type="transmembrane region" description="Helical" evidence="3">
    <location>
        <begin position="41"/>
        <end position="61"/>
    </location>
</feature>
<evidence type="ECO:0000256" key="2">
    <source>
        <dbReference type="SAM" id="MobiDB-lite"/>
    </source>
</evidence>
<reference evidence="5 6" key="1">
    <citation type="submission" date="2019-03" db="EMBL/GenBank/DDBJ databases">
        <title>Draft genome sequences of novel Actinobacteria.</title>
        <authorList>
            <person name="Sahin N."/>
            <person name="Ay H."/>
            <person name="Saygin H."/>
        </authorList>
    </citation>
    <scope>NUCLEOTIDE SEQUENCE [LARGE SCALE GENOMIC DNA]</scope>
    <source>
        <strain evidence="5 6">5K138</strain>
    </source>
</reference>
<gene>
    <name evidence="5" type="ORF">E1269_26275</name>
</gene>
<comment type="caution">
    <text evidence="5">The sequence shown here is derived from an EMBL/GenBank/DDBJ whole genome shotgun (WGS) entry which is preliminary data.</text>
</comment>
<feature type="transmembrane region" description="Helical" evidence="3">
    <location>
        <begin position="67"/>
        <end position="91"/>
    </location>
</feature>
<dbReference type="EMBL" id="SMKZ01000054">
    <property type="protein sequence ID" value="TDE00131.1"/>
    <property type="molecule type" value="Genomic_DNA"/>
</dbReference>
<evidence type="ECO:0000259" key="4">
    <source>
        <dbReference type="Pfam" id="PF03816"/>
    </source>
</evidence>
<dbReference type="AlphaFoldDB" id="A0A4R5CN40"/>
<keyword evidence="3" id="KW-0812">Transmembrane</keyword>
<comment type="similarity">
    <text evidence="1">Belongs to the LytR/CpsA/Psr (LCP) family.</text>
</comment>
<accession>A0A4R5CN40</accession>
<feature type="region of interest" description="Disordered" evidence="2">
    <location>
        <begin position="1"/>
        <end position="37"/>
    </location>
</feature>
<keyword evidence="6" id="KW-1185">Reference proteome</keyword>
<dbReference type="PANTHER" id="PTHR33392:SF6">
    <property type="entry name" value="POLYISOPRENYL-TEICHOIC ACID--PEPTIDOGLYCAN TEICHOIC ACID TRANSFERASE TAGU"/>
    <property type="match status" value="1"/>
</dbReference>
<feature type="compositionally biased region" description="Low complexity" evidence="2">
    <location>
        <begin position="501"/>
        <end position="510"/>
    </location>
</feature>
<feature type="compositionally biased region" description="Basic residues" evidence="2">
    <location>
        <begin position="16"/>
        <end position="34"/>
    </location>
</feature>
<evidence type="ECO:0000256" key="1">
    <source>
        <dbReference type="ARBA" id="ARBA00006068"/>
    </source>
</evidence>
<feature type="region of interest" description="Disordered" evidence="2">
    <location>
        <begin position="477"/>
        <end position="563"/>
    </location>
</feature>
<dbReference type="InterPro" id="IPR004474">
    <property type="entry name" value="LytR_CpsA_psr"/>
</dbReference>
<feature type="transmembrane region" description="Helical" evidence="3">
    <location>
        <begin position="103"/>
        <end position="121"/>
    </location>
</feature>
<evidence type="ECO:0000313" key="5">
    <source>
        <dbReference type="EMBL" id="TDE00131.1"/>
    </source>
</evidence>
<dbReference type="Gene3D" id="3.40.630.190">
    <property type="entry name" value="LCP protein"/>
    <property type="match status" value="1"/>
</dbReference>
<dbReference type="NCBIfam" id="TIGR00350">
    <property type="entry name" value="lytR_cpsA_psr"/>
    <property type="match status" value="1"/>
</dbReference>
<dbReference type="OrthoDB" id="3573673at2"/>
<keyword evidence="3" id="KW-1133">Transmembrane helix</keyword>
<dbReference type="PANTHER" id="PTHR33392">
    <property type="entry name" value="POLYISOPRENYL-TEICHOIC ACID--PEPTIDOGLYCAN TEICHOIC ACID TRANSFERASE TAGU"/>
    <property type="match status" value="1"/>
</dbReference>
<feature type="domain" description="Cell envelope-related transcriptional attenuator" evidence="4">
    <location>
        <begin position="215"/>
        <end position="399"/>
    </location>
</feature>
<feature type="compositionally biased region" description="Basic and acidic residues" evidence="2">
    <location>
        <begin position="1"/>
        <end position="15"/>
    </location>
</feature>
<feature type="compositionally biased region" description="Low complexity" evidence="2">
    <location>
        <begin position="477"/>
        <end position="489"/>
    </location>
</feature>
<name>A0A4R5CN40_9ACTN</name>
<dbReference type="Pfam" id="PF03816">
    <property type="entry name" value="LytR_cpsA_psr"/>
    <property type="match status" value="1"/>
</dbReference>
<organism evidence="5 6">
    <name type="scientific">Jiangella asiatica</name>
    <dbReference type="NCBI Taxonomy" id="2530372"/>
    <lineage>
        <taxon>Bacteria</taxon>
        <taxon>Bacillati</taxon>
        <taxon>Actinomycetota</taxon>
        <taxon>Actinomycetes</taxon>
        <taxon>Jiangellales</taxon>
        <taxon>Jiangellaceae</taxon>
        <taxon>Jiangella</taxon>
    </lineage>
</organism>
<feature type="compositionally biased region" description="Acidic residues" evidence="2">
    <location>
        <begin position="490"/>
        <end position="500"/>
    </location>
</feature>
<evidence type="ECO:0000313" key="6">
    <source>
        <dbReference type="Proteomes" id="UP000294739"/>
    </source>
</evidence>
<dbReference type="InParanoid" id="A0A4R5CN40"/>
<dbReference type="InterPro" id="IPR050922">
    <property type="entry name" value="LytR/CpsA/Psr_CW_biosynth"/>
</dbReference>
<evidence type="ECO:0000256" key="3">
    <source>
        <dbReference type="SAM" id="Phobius"/>
    </source>
</evidence>
<dbReference type="Proteomes" id="UP000294739">
    <property type="component" value="Unassembled WGS sequence"/>
</dbReference>
<keyword evidence="3" id="KW-0472">Membrane</keyword>
<sequence>MAARRCEGHVNDVRRRPASRRAQGARRARLQSRRQSRDQRYGRFLGLTFLGTLVPGTGLIAAGRRRIGTTIVVLLCLALAATLAVVVLIPPSELASYGGDREMMFMLGGVLAVAAVAWLLVALGTHRVLEPEGLPASKRLAGAAVVIVAASVVVAPMAVGSRYAFTQRELIGNISSSGASHTTPELDTADPWADKPRLNVLFLGGDAGEGREGLRPDTQILASIDTETGATTMISLPRNLQGFPFPADSPLAELYPDGFDGSGDAGEWMLNAVYRNIPTQHPEVFEGVGDPGADANKWAVEGALGIEVDYFMMVDLAGFEAVVDALGGITVDVPRDIPYGNKSLPDGSCTEANGYIEQGEDQLLDGFHALWFARSRCGSDDYERMERQRCVMNAIVDEADPATLLSQYQSLANAAGDIITSDVPADMFPALIELMVKVQGQPLESLTLDDDFFASMGTTSSDPDYDELHARIVEILAAEPTGTETPADTPTDEAPEDTTEAAEQNTAAEASAERSTVTDTEARQSSDETTEGGTDGTEQSEESPSDDATDEPADEPVDTGAVC</sequence>
<proteinExistence type="inferred from homology"/>
<feature type="compositionally biased region" description="Acidic residues" evidence="2">
    <location>
        <begin position="538"/>
        <end position="557"/>
    </location>
</feature>